<evidence type="ECO:0000313" key="2">
    <source>
        <dbReference type="Proteomes" id="UP000194798"/>
    </source>
</evidence>
<sequence>MFTVSKQQLKQEIDQLDTDYLELVYKVLRQFPHQKMDNKTPLSLRGSVLSYLEPTQPVALNDWDVIQ</sequence>
<comment type="caution">
    <text evidence="1">The sequence shown here is derived from an EMBL/GenBank/DDBJ whole genome shotgun (WGS) entry which is preliminary data.</text>
</comment>
<accession>A0A251X9L9</accession>
<evidence type="ECO:0000313" key="1">
    <source>
        <dbReference type="EMBL" id="OUD14373.1"/>
    </source>
</evidence>
<organism evidence="1 2">
    <name type="scientific">Thioflexithrix psekupsensis</name>
    <dbReference type="NCBI Taxonomy" id="1570016"/>
    <lineage>
        <taxon>Bacteria</taxon>
        <taxon>Pseudomonadati</taxon>
        <taxon>Pseudomonadota</taxon>
        <taxon>Gammaproteobacteria</taxon>
        <taxon>Thiotrichales</taxon>
        <taxon>Thioflexithrix</taxon>
    </lineage>
</organism>
<dbReference type="AlphaFoldDB" id="A0A251X9L9"/>
<dbReference type="RefSeq" id="WP_086488152.1">
    <property type="nucleotide sequence ID" value="NZ_MSLT01000012.1"/>
</dbReference>
<dbReference type="Proteomes" id="UP000194798">
    <property type="component" value="Unassembled WGS sequence"/>
</dbReference>
<dbReference type="EMBL" id="MSLT01000012">
    <property type="protein sequence ID" value="OUD14373.1"/>
    <property type="molecule type" value="Genomic_DNA"/>
</dbReference>
<dbReference type="OrthoDB" id="8968505at2"/>
<proteinExistence type="predicted"/>
<reference evidence="1 2" key="1">
    <citation type="submission" date="2016-12" db="EMBL/GenBank/DDBJ databases">
        <title>Thioflexothrix psekupsii D3 genome sequencing and assembly.</title>
        <authorList>
            <person name="Fomenkov A."/>
            <person name="Vincze T."/>
            <person name="Grabovich M."/>
            <person name="Anton B.P."/>
            <person name="Dubinina G."/>
            <person name="Orlova M."/>
            <person name="Belousova E."/>
            <person name="Roberts R.J."/>
        </authorList>
    </citation>
    <scope>NUCLEOTIDE SEQUENCE [LARGE SCALE GENOMIC DNA]</scope>
    <source>
        <strain evidence="1">D3</strain>
    </source>
</reference>
<name>A0A251X9L9_9GAMM</name>
<protein>
    <submittedName>
        <fullName evidence="1">Uncharacterized protein</fullName>
    </submittedName>
</protein>
<gene>
    <name evidence="1" type="ORF">TPSD3_08640</name>
</gene>
<keyword evidence="2" id="KW-1185">Reference proteome</keyword>